<evidence type="ECO:0000313" key="2">
    <source>
        <dbReference type="EMBL" id="KAG5585849.1"/>
    </source>
</evidence>
<dbReference type="EMBL" id="JACXVP010000009">
    <property type="protein sequence ID" value="KAG5585849.1"/>
    <property type="molecule type" value="Genomic_DNA"/>
</dbReference>
<feature type="compositionally biased region" description="Basic and acidic residues" evidence="1">
    <location>
        <begin position="21"/>
        <end position="32"/>
    </location>
</feature>
<sequence length="151" mass="17469">MAKERVRNKNVNKGGQGQQGGEHKQIKTRDQEEQQQQNTKDGSSEQQPEQQKEKEWQVSRRRNNRPQEEKTQKTVWRPPSPQNKVSKEQPQITAHQIGTISISNHNPFTNLNMHEKQMEDSQEHNSNEGTTQGAQNRSKADQHQKAQAKQT</sequence>
<proteinExistence type="predicted"/>
<feature type="region of interest" description="Disordered" evidence="1">
    <location>
        <begin position="1"/>
        <end position="151"/>
    </location>
</feature>
<gene>
    <name evidence="2" type="ORF">H5410_046283</name>
</gene>
<accession>A0A9J5XBU6</accession>
<dbReference type="Proteomes" id="UP000824120">
    <property type="component" value="Chromosome 9"/>
</dbReference>
<organism evidence="2 3">
    <name type="scientific">Solanum commersonii</name>
    <name type="common">Commerson's wild potato</name>
    <name type="synonym">Commerson's nightshade</name>
    <dbReference type="NCBI Taxonomy" id="4109"/>
    <lineage>
        <taxon>Eukaryota</taxon>
        <taxon>Viridiplantae</taxon>
        <taxon>Streptophyta</taxon>
        <taxon>Embryophyta</taxon>
        <taxon>Tracheophyta</taxon>
        <taxon>Spermatophyta</taxon>
        <taxon>Magnoliopsida</taxon>
        <taxon>eudicotyledons</taxon>
        <taxon>Gunneridae</taxon>
        <taxon>Pentapetalae</taxon>
        <taxon>asterids</taxon>
        <taxon>lamiids</taxon>
        <taxon>Solanales</taxon>
        <taxon>Solanaceae</taxon>
        <taxon>Solanoideae</taxon>
        <taxon>Solaneae</taxon>
        <taxon>Solanum</taxon>
    </lineage>
</organism>
<evidence type="ECO:0000256" key="1">
    <source>
        <dbReference type="SAM" id="MobiDB-lite"/>
    </source>
</evidence>
<feature type="compositionally biased region" description="Basic and acidic residues" evidence="1">
    <location>
        <begin position="113"/>
        <end position="126"/>
    </location>
</feature>
<name>A0A9J5XBU6_SOLCO</name>
<feature type="compositionally biased region" description="Polar residues" evidence="1">
    <location>
        <begin position="127"/>
        <end position="137"/>
    </location>
</feature>
<protein>
    <submittedName>
        <fullName evidence="2">Uncharacterized protein</fullName>
    </submittedName>
</protein>
<comment type="caution">
    <text evidence="2">The sequence shown here is derived from an EMBL/GenBank/DDBJ whole genome shotgun (WGS) entry which is preliminary data.</text>
</comment>
<keyword evidence="3" id="KW-1185">Reference proteome</keyword>
<reference evidence="2 3" key="1">
    <citation type="submission" date="2020-09" db="EMBL/GenBank/DDBJ databases">
        <title>De no assembly of potato wild relative species, Solanum commersonii.</title>
        <authorList>
            <person name="Cho K."/>
        </authorList>
    </citation>
    <scope>NUCLEOTIDE SEQUENCE [LARGE SCALE GENOMIC DNA]</scope>
    <source>
        <strain evidence="2">LZ3.2</strain>
        <tissue evidence="2">Leaf</tissue>
    </source>
</reference>
<feature type="compositionally biased region" description="Polar residues" evidence="1">
    <location>
        <begin position="82"/>
        <end position="112"/>
    </location>
</feature>
<evidence type="ECO:0000313" key="3">
    <source>
        <dbReference type="Proteomes" id="UP000824120"/>
    </source>
</evidence>
<dbReference type="AlphaFoldDB" id="A0A9J5XBU6"/>